<name>A0A2W0C918_9BACL</name>
<dbReference type="AlphaFoldDB" id="A0A2W0C918"/>
<reference evidence="1 2" key="1">
    <citation type="submission" date="2018-01" db="EMBL/GenBank/DDBJ databases">
        <title>Genome sequence of the PGP bacterium Paenibacillus illinoisensis E3.</title>
        <authorList>
            <person name="Rolli E."/>
            <person name="Marasco R."/>
            <person name="Bessem C."/>
            <person name="Michoud G."/>
            <person name="Gaiarsa S."/>
            <person name="Borin S."/>
            <person name="Daffonchio D."/>
        </authorList>
    </citation>
    <scope>NUCLEOTIDE SEQUENCE [LARGE SCALE GENOMIC DNA]</scope>
    <source>
        <strain evidence="1 2">E3</strain>
    </source>
</reference>
<sequence length="109" mass="12626">MSIGLFRYNGDINDRNAELTLSENISTQDFYEEHWETAIHELGIKIIQDGSEINYSQLEAAIDELALLKEWTIKNLVGNDLEYMKGRIENLQKVLPDAFINEDTVLYIF</sequence>
<dbReference type="Proteomes" id="UP000247459">
    <property type="component" value="Unassembled WGS sequence"/>
</dbReference>
<dbReference type="EMBL" id="PRLG01000018">
    <property type="protein sequence ID" value="PYY29090.1"/>
    <property type="molecule type" value="Genomic_DNA"/>
</dbReference>
<proteinExistence type="predicted"/>
<evidence type="ECO:0000313" key="2">
    <source>
        <dbReference type="Proteomes" id="UP000247459"/>
    </source>
</evidence>
<comment type="caution">
    <text evidence="1">The sequence shown here is derived from an EMBL/GenBank/DDBJ whole genome shotgun (WGS) entry which is preliminary data.</text>
</comment>
<dbReference type="RefSeq" id="WP_110758177.1">
    <property type="nucleotide sequence ID" value="NZ_JAXBDC010000004.1"/>
</dbReference>
<dbReference type="OrthoDB" id="2087968at2"/>
<organism evidence="1 2">
    <name type="scientific">Paenibacillus illinoisensis</name>
    <dbReference type="NCBI Taxonomy" id="59845"/>
    <lineage>
        <taxon>Bacteria</taxon>
        <taxon>Bacillati</taxon>
        <taxon>Bacillota</taxon>
        <taxon>Bacilli</taxon>
        <taxon>Bacillales</taxon>
        <taxon>Paenibacillaceae</taxon>
        <taxon>Paenibacillus</taxon>
    </lineage>
</organism>
<gene>
    <name evidence="1" type="ORF">PIL02S_02029</name>
</gene>
<accession>A0A2W0C918</accession>
<protein>
    <submittedName>
        <fullName evidence="1">Uncharacterized protein</fullName>
    </submittedName>
</protein>
<evidence type="ECO:0000313" key="1">
    <source>
        <dbReference type="EMBL" id="PYY29090.1"/>
    </source>
</evidence>